<evidence type="ECO:0000313" key="9">
    <source>
        <dbReference type="EMBL" id="MVN16731.1"/>
    </source>
</evidence>
<dbReference type="PROSITE" id="PS50850">
    <property type="entry name" value="MFS"/>
    <property type="match status" value="1"/>
</dbReference>
<dbReference type="Proteomes" id="UP000462865">
    <property type="component" value="Unassembled WGS sequence"/>
</dbReference>
<keyword evidence="5 6" id="KW-0472">Membrane</keyword>
<dbReference type="PANTHER" id="PTHR43124:SF3">
    <property type="entry name" value="CHLORAMPHENICOL EFFLUX PUMP RV0191"/>
    <property type="match status" value="1"/>
</dbReference>
<feature type="transmembrane region" description="Helical" evidence="6">
    <location>
        <begin position="61"/>
        <end position="82"/>
    </location>
</feature>
<keyword evidence="13" id="KW-1185">Reference proteome</keyword>
<dbReference type="EMBL" id="QIBW01000005">
    <property type="protein sequence ID" value="ROT90432.1"/>
    <property type="molecule type" value="Genomic_DNA"/>
</dbReference>
<evidence type="ECO:0000256" key="5">
    <source>
        <dbReference type="ARBA" id="ARBA00023136"/>
    </source>
</evidence>
<feature type="transmembrane region" description="Helical" evidence="6">
    <location>
        <begin position="89"/>
        <end position="108"/>
    </location>
</feature>
<evidence type="ECO:0000313" key="11">
    <source>
        <dbReference type="Proteomes" id="UP000285258"/>
    </source>
</evidence>
<feature type="transmembrane region" description="Helical" evidence="6">
    <location>
        <begin position="153"/>
        <end position="175"/>
    </location>
</feature>
<dbReference type="InterPro" id="IPR020846">
    <property type="entry name" value="MFS_dom"/>
</dbReference>
<dbReference type="GO" id="GO:0022857">
    <property type="term" value="F:transmembrane transporter activity"/>
    <property type="evidence" value="ECO:0007669"/>
    <property type="project" value="InterPro"/>
</dbReference>
<dbReference type="Pfam" id="PF07690">
    <property type="entry name" value="MFS_1"/>
    <property type="match status" value="1"/>
</dbReference>
<comment type="subcellular location">
    <subcellularLocation>
        <location evidence="1">Cell membrane</location>
        <topology evidence="1">Multi-pass membrane protein</topology>
    </subcellularLocation>
</comment>
<feature type="transmembrane region" description="Helical" evidence="6">
    <location>
        <begin position="355"/>
        <end position="373"/>
    </location>
</feature>
<dbReference type="InterPro" id="IPR011701">
    <property type="entry name" value="MFS"/>
</dbReference>
<name>A0A1Y4G2U7_9ACTN</name>
<dbReference type="PANTHER" id="PTHR43124">
    <property type="entry name" value="PURINE EFFLUX PUMP PBUE"/>
    <property type="match status" value="1"/>
</dbReference>
<evidence type="ECO:0000313" key="8">
    <source>
        <dbReference type="EMBL" id="MSA95272.1"/>
    </source>
</evidence>
<keyword evidence="4 6" id="KW-1133">Transmembrane helix</keyword>
<evidence type="ECO:0000256" key="3">
    <source>
        <dbReference type="ARBA" id="ARBA00022692"/>
    </source>
</evidence>
<evidence type="ECO:0000313" key="13">
    <source>
        <dbReference type="Proteomes" id="UP000468327"/>
    </source>
</evidence>
<dbReference type="Proteomes" id="UP000468327">
    <property type="component" value="Unassembled WGS sequence"/>
</dbReference>
<evidence type="ECO:0000313" key="10">
    <source>
        <dbReference type="EMBL" id="ROT90432.1"/>
    </source>
</evidence>
<evidence type="ECO:0000256" key="6">
    <source>
        <dbReference type="SAM" id="Phobius"/>
    </source>
</evidence>
<reference evidence="10" key="3">
    <citation type="journal article" date="2019" name="Microbiol. Resour. Announc.">
        <title>Draft Genome Sequences of Type Strains of Gordonibacter faecihominis, Paraeggerthella hongkongensis, Parvibacter caecicola,Slackia equolifaciens, Slackia faecicanis, and Slackia isoflavoniconvertens.</title>
        <authorList>
            <person name="Danylec N."/>
            <person name="Stoll D.A."/>
            <person name="Dotsch A."/>
            <person name="Huch M."/>
        </authorList>
    </citation>
    <scope>NUCLEOTIDE SEQUENCE</scope>
    <source>
        <strain evidence="10">DSM 27213</strain>
    </source>
</reference>
<feature type="domain" description="Major facilitator superfamily (MFS) profile" evidence="7">
    <location>
        <begin position="24"/>
        <end position="420"/>
    </location>
</feature>
<feature type="transmembrane region" description="Helical" evidence="6">
    <location>
        <begin position="324"/>
        <end position="343"/>
    </location>
</feature>
<feature type="transmembrane region" description="Helical" evidence="6">
    <location>
        <begin position="393"/>
        <end position="413"/>
    </location>
</feature>
<dbReference type="InterPro" id="IPR036259">
    <property type="entry name" value="MFS_trans_sf"/>
</dbReference>
<evidence type="ECO:0000313" key="12">
    <source>
        <dbReference type="Proteomes" id="UP000462865"/>
    </source>
</evidence>
<feature type="transmembrane region" description="Helical" evidence="6">
    <location>
        <begin position="114"/>
        <end position="132"/>
    </location>
</feature>
<proteinExistence type="predicted"/>
<evidence type="ECO:0000259" key="7">
    <source>
        <dbReference type="PROSITE" id="PS50850"/>
    </source>
</evidence>
<feature type="transmembrane region" description="Helical" evidence="6">
    <location>
        <begin position="181"/>
        <end position="205"/>
    </location>
</feature>
<reference evidence="8 12" key="4">
    <citation type="journal article" date="2019" name="Nat. Med.">
        <title>A library of human gut bacterial isolates paired with longitudinal multiomics data enables mechanistic microbiome research.</title>
        <authorList>
            <person name="Poyet M."/>
            <person name="Groussin M."/>
            <person name="Gibbons S.M."/>
            <person name="Avila-Pacheco J."/>
            <person name="Jiang X."/>
            <person name="Kearney S.M."/>
            <person name="Perrotta A.R."/>
            <person name="Berdy B."/>
            <person name="Zhao S."/>
            <person name="Lieberman T.D."/>
            <person name="Swanson P.K."/>
            <person name="Smith M."/>
            <person name="Roesemann S."/>
            <person name="Alexander J.E."/>
            <person name="Rich S.A."/>
            <person name="Livny J."/>
            <person name="Vlamakis H."/>
            <person name="Clish C."/>
            <person name="Bullock K."/>
            <person name="Deik A."/>
            <person name="Scott J."/>
            <person name="Pierce K.A."/>
            <person name="Xavier R.J."/>
            <person name="Alm E.J."/>
        </authorList>
    </citation>
    <scope>NUCLEOTIDE SEQUENCE [LARGE SCALE GENOMIC DNA]</scope>
    <source>
        <strain evidence="8 12">BIOML-A1</strain>
    </source>
</reference>
<dbReference type="GeneID" id="97353855"/>
<comment type="caution">
    <text evidence="10">The sequence shown here is derived from an EMBL/GenBank/DDBJ whole genome shotgun (WGS) entry which is preliminary data.</text>
</comment>
<organism evidence="10 11">
    <name type="scientific">Gordonibacter urolithinfaciens</name>
    <dbReference type="NCBI Taxonomy" id="1335613"/>
    <lineage>
        <taxon>Bacteria</taxon>
        <taxon>Bacillati</taxon>
        <taxon>Actinomycetota</taxon>
        <taxon>Coriobacteriia</taxon>
        <taxon>Eggerthellales</taxon>
        <taxon>Eggerthellaceae</taxon>
        <taxon>Gordonibacter</taxon>
    </lineage>
</organism>
<reference evidence="11" key="1">
    <citation type="submission" date="2018-05" db="EMBL/GenBank/DDBJ databases">
        <title>Genome Sequencing of selected type strains of the family Eggerthellaceae.</title>
        <authorList>
            <person name="Danylec N."/>
            <person name="Stoll D.A."/>
            <person name="Doetsch A."/>
            <person name="Huch M."/>
        </authorList>
    </citation>
    <scope>NUCLEOTIDE SEQUENCE [LARGE SCALE GENOMIC DNA]</scope>
    <source>
        <strain evidence="11">DSM 27213</strain>
    </source>
</reference>
<protein>
    <submittedName>
        <fullName evidence="10">MFS transporter</fullName>
    </submittedName>
</protein>
<accession>A0A1Y4G2U7</accession>
<dbReference type="InterPro" id="IPR050189">
    <property type="entry name" value="MFS_Efflux_Transporters"/>
</dbReference>
<dbReference type="GO" id="GO:0005886">
    <property type="term" value="C:plasma membrane"/>
    <property type="evidence" value="ECO:0007669"/>
    <property type="project" value="UniProtKB-SubCell"/>
</dbReference>
<dbReference type="EMBL" id="WPOC01000044">
    <property type="protein sequence ID" value="MVN16731.1"/>
    <property type="molecule type" value="Genomic_DNA"/>
</dbReference>
<evidence type="ECO:0000256" key="2">
    <source>
        <dbReference type="ARBA" id="ARBA00022475"/>
    </source>
</evidence>
<dbReference type="Proteomes" id="UP000285258">
    <property type="component" value="Unassembled WGS sequence"/>
</dbReference>
<dbReference type="AlphaFoldDB" id="A0A1Y4G2U7"/>
<dbReference type="CDD" id="cd06174">
    <property type="entry name" value="MFS"/>
    <property type="match status" value="1"/>
</dbReference>
<dbReference type="Gene3D" id="1.20.1250.20">
    <property type="entry name" value="MFS general substrate transporter like domains"/>
    <property type="match status" value="2"/>
</dbReference>
<feature type="transmembrane region" description="Helical" evidence="6">
    <location>
        <begin position="226"/>
        <end position="246"/>
    </location>
</feature>
<dbReference type="SUPFAM" id="SSF103473">
    <property type="entry name" value="MFS general substrate transporter"/>
    <property type="match status" value="1"/>
</dbReference>
<dbReference type="EMBL" id="WKZA01000041">
    <property type="protein sequence ID" value="MSA95272.1"/>
    <property type="molecule type" value="Genomic_DNA"/>
</dbReference>
<evidence type="ECO:0000256" key="4">
    <source>
        <dbReference type="ARBA" id="ARBA00022989"/>
    </source>
</evidence>
<feature type="transmembrane region" description="Helical" evidence="6">
    <location>
        <begin position="21"/>
        <end position="41"/>
    </location>
</feature>
<keyword evidence="2" id="KW-1003">Cell membrane</keyword>
<reference evidence="10" key="2">
    <citation type="journal article" date="2019" name="Int. J. Syst. Evol. Microbiol.">
        <title>Gordonibacter faecihominis is a later heterotypic synonym of Gordonibacter urolithinfaciens.</title>
        <authorList>
            <person name="Danylec N."/>
            <person name="Stoll D.A."/>
            <person name="Huch M."/>
        </authorList>
    </citation>
    <scope>NUCLEOTIDE SEQUENCE</scope>
    <source>
        <strain evidence="10">DSM 27213</strain>
    </source>
</reference>
<dbReference type="RefSeq" id="WP_087190884.1">
    <property type="nucleotide sequence ID" value="NZ_BAABZN010000001.1"/>
</dbReference>
<gene>
    <name evidence="10" type="ORF">DMP12_05285</name>
    <name evidence="8" type="ORF">GKG38_09460</name>
    <name evidence="9" type="ORF">GO738_15505</name>
</gene>
<feature type="transmembrane region" description="Helical" evidence="6">
    <location>
        <begin position="266"/>
        <end position="289"/>
    </location>
</feature>
<feature type="transmembrane region" description="Helical" evidence="6">
    <location>
        <begin position="301"/>
        <end position="318"/>
    </location>
</feature>
<reference evidence="9 13" key="5">
    <citation type="submission" date="2019-11" db="EMBL/GenBank/DDBJ databases">
        <title>Whole genome shotgun sequencing (WGS) data from Adlercreutzia equolifaciens ResAG-91, Eggerthella lenta MRI-F36, MRI-F37, MRI-F40, ResAG-49, ResAG-88, ResAG-121, ResAG-145, and Gordonibacter sp. ResAG-5, ResAG-26, ResAG-43, ResAG-50, ResAG-59.</title>
        <authorList>
            <person name="Stoll D.A."/>
            <person name="Danylec N."/>
            <person name="Franz C.M.A.P."/>
            <person name="Huch M."/>
        </authorList>
    </citation>
    <scope>NUCLEOTIDE SEQUENCE [LARGE SCALE GENOMIC DNA]</scope>
    <source>
        <strain evidence="9 13">ResAG-59</strain>
    </source>
</reference>
<keyword evidence="3 6" id="KW-0812">Transmembrane</keyword>
<evidence type="ECO:0000256" key="1">
    <source>
        <dbReference type="ARBA" id="ARBA00004651"/>
    </source>
</evidence>
<sequence>MSLLAKSKGEVTYKELSGFHKWFLIILVSMGSSIIYTPVYLKNVFYEPLMQGLGCTNADLGALLSCYAVAAVVCYLPSGILADKIRMRTLSWVGFGGTAVLTFVYALLPSLGLLYVLFVGFGITSILIWWGTRFKIVRLCCAEDEYASKIGTSYSIYGAAGLVIGLINAAIVSAIPVPSEGIQVLLVFLGVLIAILAVLSFVFIPNFKGEIDPNAKLFSLGEVVQAIKHPGVIWACLAYFCVYTVYQGVTYTTPFMTTCFAAPVFIVSVVGLIRTYGIGLIAGPVAGLFADKLLKSPSKSILLFFAAAAVVLACFLVLPRDAGMVVAVAALIVVLGFVTYGAFSIGSSPLTEAKVPMAIFGTASGILSVIGFMPDVFVHTWFGGMIDAQGADAFNSIFIILIAFAVVGCFCLVMTRRAMKKNEALEAAKADAAPGEDAVAA</sequence>